<gene>
    <name evidence="1" type="ORF">CPT03_16025</name>
</gene>
<dbReference type="EMBL" id="CP024091">
    <property type="protein sequence ID" value="ATP57858.1"/>
    <property type="molecule type" value="Genomic_DNA"/>
</dbReference>
<accession>A0A2D1U8C7</accession>
<dbReference type="RefSeq" id="WP_099439770.1">
    <property type="nucleotide sequence ID" value="NZ_CP024091.1"/>
</dbReference>
<keyword evidence="2" id="KW-1185">Reference proteome</keyword>
<evidence type="ECO:0000313" key="1">
    <source>
        <dbReference type="EMBL" id="ATP57858.1"/>
    </source>
</evidence>
<organism evidence="1 2">
    <name type="scientific">Pedobacter ginsengisoli</name>
    <dbReference type="NCBI Taxonomy" id="363852"/>
    <lineage>
        <taxon>Bacteria</taxon>
        <taxon>Pseudomonadati</taxon>
        <taxon>Bacteroidota</taxon>
        <taxon>Sphingobacteriia</taxon>
        <taxon>Sphingobacteriales</taxon>
        <taxon>Sphingobacteriaceae</taxon>
        <taxon>Pedobacter</taxon>
    </lineage>
</organism>
<dbReference type="KEGG" id="pgs:CPT03_16025"/>
<protein>
    <submittedName>
        <fullName evidence="1">Uncharacterized protein</fullName>
    </submittedName>
</protein>
<sequence length="186" mass="21243">MKNKKNVIYALILPLVVVSGLIFANGGIKNETEGPKKPLSTAEVKARMEEGRKKWEASPDGLRYKAWEVSPEGKKVHASHDKIRKNIEAFSNMEAVVTSVTFRRENARSSGPKWLIVKINGEEYMMQFIPKEFEQLKSLKVNDKIILKSRSAGYSPNHPYLILSGDYIEKNNKVLFKRDFSKNNRC</sequence>
<dbReference type="AlphaFoldDB" id="A0A2D1U8C7"/>
<dbReference type="OrthoDB" id="1341062at2"/>
<name>A0A2D1U8C7_9SPHI</name>
<evidence type="ECO:0000313" key="2">
    <source>
        <dbReference type="Proteomes" id="UP000223749"/>
    </source>
</evidence>
<reference evidence="1 2" key="1">
    <citation type="submission" date="2017-10" db="EMBL/GenBank/DDBJ databases">
        <title>Whole genome of Pedobacter ginsengisoli T01R-27 isolated from tomato rhizosphere.</title>
        <authorList>
            <person name="Weon H.-Y."/>
            <person name="Lee S.A."/>
            <person name="Sang M.K."/>
            <person name="Song J."/>
        </authorList>
    </citation>
    <scope>NUCLEOTIDE SEQUENCE [LARGE SCALE GENOMIC DNA]</scope>
    <source>
        <strain evidence="1 2">T01R-27</strain>
    </source>
</reference>
<proteinExistence type="predicted"/>
<dbReference type="Proteomes" id="UP000223749">
    <property type="component" value="Chromosome"/>
</dbReference>